<evidence type="ECO:0000256" key="4">
    <source>
        <dbReference type="SAM" id="MobiDB-lite"/>
    </source>
</evidence>
<dbReference type="Pfam" id="PF04548">
    <property type="entry name" value="AIG1"/>
    <property type="match status" value="1"/>
</dbReference>
<dbReference type="GeneID" id="111646113"/>
<reference evidence="7" key="2">
    <citation type="submission" date="2025-09" db="UniProtKB">
        <authorList>
            <consortium name="Ensembl"/>
        </authorList>
    </citation>
    <scope>IDENTIFICATION</scope>
</reference>
<feature type="compositionally biased region" description="Polar residues" evidence="4">
    <location>
        <begin position="112"/>
        <end position="121"/>
    </location>
</feature>
<evidence type="ECO:0000256" key="2">
    <source>
        <dbReference type="ARBA" id="ARBA00022741"/>
    </source>
</evidence>
<name>A0A3B4XKT3_SERLL</name>
<keyword evidence="2" id="KW-0547">Nucleotide-binding</keyword>
<dbReference type="RefSeq" id="XP_023251294.1">
    <property type="nucleotide sequence ID" value="XM_023395526.1"/>
</dbReference>
<keyword evidence="3" id="KW-0342">GTP-binding</keyword>
<dbReference type="Ensembl" id="ENSSLDT00000012967.1">
    <property type="protein sequence ID" value="ENSSLDP00000012513.1"/>
    <property type="gene ID" value="ENSSLDG00000009956.1"/>
</dbReference>
<evidence type="ECO:0000256" key="1">
    <source>
        <dbReference type="ARBA" id="ARBA00008535"/>
    </source>
</evidence>
<evidence type="ECO:0000256" key="3">
    <source>
        <dbReference type="ARBA" id="ARBA00023134"/>
    </source>
</evidence>
<keyword evidence="5" id="KW-0472">Membrane</keyword>
<dbReference type="KEGG" id="slal:111646113"/>
<feature type="compositionally biased region" description="Low complexity" evidence="4">
    <location>
        <begin position="123"/>
        <end position="134"/>
    </location>
</feature>
<evidence type="ECO:0000259" key="6">
    <source>
        <dbReference type="PROSITE" id="PS51720"/>
    </source>
</evidence>
<evidence type="ECO:0000313" key="8">
    <source>
        <dbReference type="Proteomes" id="UP000261360"/>
    </source>
</evidence>
<keyword evidence="5" id="KW-1133">Transmembrane helix</keyword>
<sequence>MEMECQCEKDNYEDSGWWLSSNSVQMGAFSVVGYLLYRFSQTLPALIRWPIRFLCSITGLSALWSWVSRLVGTLRGIQSLFKWLSRVWRFIEAFLSKVKAITGSSRDGALESKTNPTSILNLSGDPSDSSSPSKPGLRLILLGPTGGGRTSLADTLLGNTETRAPVGPLMESTKRRAVVDGREVTVIDTPDLVGLSLGNNKRAREALRGLQLVSPGPHAFLVVIRAPGSSMGIDQDATQAIRATVELFGQGVTGYIIPVLTHADRLGRRGTVDRLLDVDTGDLRRAVSLCGQRPELVDNRPDCPPEAQSAVRRQLAGRVTETKELRGHFVHELQRREDGVREELLTDMASALARKLGHM</sequence>
<accession>A0A3B4XKT3</accession>
<dbReference type="InterPro" id="IPR027417">
    <property type="entry name" value="P-loop_NTPase"/>
</dbReference>
<dbReference type="InterPro" id="IPR045058">
    <property type="entry name" value="GIMA/IAN/Toc"/>
</dbReference>
<dbReference type="InterPro" id="IPR006703">
    <property type="entry name" value="G_AIG1"/>
</dbReference>
<dbReference type="SUPFAM" id="SSF52540">
    <property type="entry name" value="P-loop containing nucleoside triphosphate hydrolases"/>
    <property type="match status" value="1"/>
</dbReference>
<dbReference type="Gene3D" id="3.40.50.300">
    <property type="entry name" value="P-loop containing nucleotide triphosphate hydrolases"/>
    <property type="match status" value="1"/>
</dbReference>
<dbReference type="PROSITE" id="PS51720">
    <property type="entry name" value="G_AIG1"/>
    <property type="match status" value="1"/>
</dbReference>
<feature type="region of interest" description="Disordered" evidence="4">
    <location>
        <begin position="106"/>
        <end position="134"/>
    </location>
</feature>
<dbReference type="Proteomes" id="UP000261360">
    <property type="component" value="Unplaced"/>
</dbReference>
<organism evidence="7 8">
    <name type="scientific">Seriola lalandi dorsalis</name>
    <dbReference type="NCBI Taxonomy" id="1841481"/>
    <lineage>
        <taxon>Eukaryota</taxon>
        <taxon>Metazoa</taxon>
        <taxon>Chordata</taxon>
        <taxon>Craniata</taxon>
        <taxon>Vertebrata</taxon>
        <taxon>Euteleostomi</taxon>
        <taxon>Actinopterygii</taxon>
        <taxon>Neopterygii</taxon>
        <taxon>Teleostei</taxon>
        <taxon>Neoteleostei</taxon>
        <taxon>Acanthomorphata</taxon>
        <taxon>Carangaria</taxon>
        <taxon>Carangiformes</taxon>
        <taxon>Carangidae</taxon>
        <taxon>Seriola</taxon>
    </lineage>
</organism>
<proteinExistence type="inferred from homology"/>
<keyword evidence="5" id="KW-0812">Transmembrane</keyword>
<dbReference type="GeneTree" id="ENSGT00650000094704"/>
<dbReference type="OrthoDB" id="8892667at2759"/>
<evidence type="ECO:0000256" key="5">
    <source>
        <dbReference type="SAM" id="Phobius"/>
    </source>
</evidence>
<comment type="similarity">
    <text evidence="1">Belongs to the TRAFAC class TrmE-Era-EngA-EngB-Septin-like GTPase superfamily. AIG1/Toc34/Toc159-like paraseptin GTPase family. IAN subfamily.</text>
</comment>
<keyword evidence="8" id="KW-1185">Reference proteome</keyword>
<dbReference type="GO" id="GO:0005525">
    <property type="term" value="F:GTP binding"/>
    <property type="evidence" value="ECO:0007669"/>
    <property type="project" value="UniProtKB-KW"/>
</dbReference>
<dbReference type="STRING" id="1841481.ENSSLDP00000012513"/>
<feature type="domain" description="AIG1-type G" evidence="6">
    <location>
        <begin position="134"/>
        <end position="338"/>
    </location>
</feature>
<dbReference type="PANTHER" id="PTHR10903">
    <property type="entry name" value="GTPASE, IMAP FAMILY MEMBER-RELATED"/>
    <property type="match status" value="1"/>
</dbReference>
<dbReference type="PANTHER" id="PTHR10903:SF170">
    <property type="entry name" value="GTPASE IMAP FAMILY MEMBER 7"/>
    <property type="match status" value="1"/>
</dbReference>
<evidence type="ECO:0000313" key="7">
    <source>
        <dbReference type="Ensembl" id="ENSSLDP00000012513.1"/>
    </source>
</evidence>
<feature type="transmembrane region" description="Helical" evidence="5">
    <location>
        <begin position="49"/>
        <end position="67"/>
    </location>
</feature>
<protein>
    <submittedName>
        <fullName evidence="7">GTPase IMAP family member 6-like</fullName>
    </submittedName>
</protein>
<reference evidence="7" key="1">
    <citation type="submission" date="2025-08" db="UniProtKB">
        <authorList>
            <consortium name="Ensembl"/>
        </authorList>
    </citation>
    <scope>IDENTIFICATION</scope>
</reference>
<feature type="transmembrane region" description="Helical" evidence="5">
    <location>
        <begin position="17"/>
        <end position="37"/>
    </location>
</feature>
<dbReference type="AlphaFoldDB" id="A0A3B4XKT3"/>